<proteinExistence type="predicted"/>
<evidence type="ECO:0000313" key="2">
    <source>
        <dbReference type="RefSeq" id="XP_015589926.1"/>
    </source>
</evidence>
<dbReference type="RefSeq" id="XP_015589926.1">
    <property type="nucleotide sequence ID" value="XM_015734440.2"/>
</dbReference>
<dbReference type="GeneID" id="107265208"/>
<evidence type="ECO:0000313" key="1">
    <source>
        <dbReference type="Proteomes" id="UP000694920"/>
    </source>
</evidence>
<dbReference type="Proteomes" id="UP000694920">
    <property type="component" value="Unplaced"/>
</dbReference>
<reference evidence="2" key="1">
    <citation type="submission" date="2025-08" db="UniProtKB">
        <authorList>
            <consortium name="RefSeq"/>
        </authorList>
    </citation>
    <scope>IDENTIFICATION</scope>
</reference>
<protein>
    <submittedName>
        <fullName evidence="2">Uncharacterized protein LOC107265208 isoform X2</fullName>
    </submittedName>
</protein>
<dbReference type="AlphaFoldDB" id="A0AAJ7BMP0"/>
<sequence length="88" mass="10081">MQYLISWILHNLNLKDLHVTMFRMCQACAKTHLKKMSGCVCVHVQLYNTFTDYNIRHDSSCGSNVMSFSNSPKKNVITQAIANFVILI</sequence>
<accession>A0AAJ7BMP0</accession>
<gene>
    <name evidence="2" type="primary">LOC107265208</name>
</gene>
<organism evidence="1 2">
    <name type="scientific">Cephus cinctus</name>
    <name type="common">Wheat stem sawfly</name>
    <dbReference type="NCBI Taxonomy" id="211228"/>
    <lineage>
        <taxon>Eukaryota</taxon>
        <taxon>Metazoa</taxon>
        <taxon>Ecdysozoa</taxon>
        <taxon>Arthropoda</taxon>
        <taxon>Hexapoda</taxon>
        <taxon>Insecta</taxon>
        <taxon>Pterygota</taxon>
        <taxon>Neoptera</taxon>
        <taxon>Endopterygota</taxon>
        <taxon>Hymenoptera</taxon>
        <taxon>Cephoidea</taxon>
        <taxon>Cephidae</taxon>
        <taxon>Cephus</taxon>
    </lineage>
</organism>
<keyword evidence="1" id="KW-1185">Reference proteome</keyword>
<name>A0AAJ7BMP0_CEPCN</name>